<organism evidence="1 2">
    <name type="scientific">Bacillus cytotoxicus</name>
    <dbReference type="NCBI Taxonomy" id="580165"/>
    <lineage>
        <taxon>Bacteria</taxon>
        <taxon>Bacillati</taxon>
        <taxon>Bacillota</taxon>
        <taxon>Bacilli</taxon>
        <taxon>Bacillales</taxon>
        <taxon>Bacillaceae</taxon>
        <taxon>Bacillus</taxon>
        <taxon>Bacillus cereus group</taxon>
    </lineage>
</organism>
<reference evidence="1 2" key="1">
    <citation type="submission" date="2016-08" db="EMBL/GenBank/DDBJ databases">
        <authorList>
            <person name="Loux V."/>
            <person name="Rue O."/>
        </authorList>
    </citation>
    <scope>NUCLEOTIDE SEQUENCE [LARGE SCALE GENOMIC DNA]</scope>
    <source>
        <strain evidence="1 2">AFSSA_08CEB44bac</strain>
    </source>
</reference>
<gene>
    <name evidence="1" type="ORF">BCB44BAC_03357</name>
</gene>
<evidence type="ECO:0000313" key="2">
    <source>
        <dbReference type="Proteomes" id="UP000242164"/>
    </source>
</evidence>
<name>A0AAX2CKG9_9BACI</name>
<sequence>MLKIQIDEAVVKELCIEEIRKKVKEYDAELVFWDTKELKNVFACRGTRFKINSFLTLVFQNSK</sequence>
<evidence type="ECO:0000313" key="1">
    <source>
        <dbReference type="EMBL" id="SCM00683.1"/>
    </source>
</evidence>
<dbReference type="Proteomes" id="UP000242164">
    <property type="component" value="Unassembled WGS sequence"/>
</dbReference>
<dbReference type="AlphaFoldDB" id="A0AAX2CKG9"/>
<protein>
    <submittedName>
        <fullName evidence="1">Uncharacterized protein</fullName>
    </submittedName>
</protein>
<proteinExistence type="predicted"/>
<dbReference type="EMBL" id="FMIK01000046">
    <property type="protein sequence ID" value="SCM00683.1"/>
    <property type="molecule type" value="Genomic_DNA"/>
</dbReference>
<accession>A0AAX2CKG9</accession>
<comment type="caution">
    <text evidence="1">The sequence shown here is derived from an EMBL/GenBank/DDBJ whole genome shotgun (WGS) entry which is preliminary data.</text>
</comment>